<name>A0A6G1J059_9PLEO</name>
<gene>
    <name evidence="2" type="ORF">K458DRAFT_39786</name>
</gene>
<dbReference type="Proteomes" id="UP000799291">
    <property type="component" value="Unassembled WGS sequence"/>
</dbReference>
<sequence>MRRKSGQGSFWDDWAWHFWDSKTLGLCLLLRSRTLIHIDRPVLASVGLREGLRNDTGEIYELLEPRSGGQGLMWGLRVLAIAPSGEAVNAAGMSGGTSREGSSGCLGSSLGSGPFPLLPKVFGRGPQRPATTVTSGEKTAGLGCGSGSNRAFLYKT</sequence>
<evidence type="ECO:0000313" key="3">
    <source>
        <dbReference type="Proteomes" id="UP000799291"/>
    </source>
</evidence>
<evidence type="ECO:0000313" key="2">
    <source>
        <dbReference type="EMBL" id="KAF2683603.1"/>
    </source>
</evidence>
<evidence type="ECO:0000256" key="1">
    <source>
        <dbReference type="SAM" id="MobiDB-lite"/>
    </source>
</evidence>
<reference evidence="2" key="1">
    <citation type="journal article" date="2020" name="Stud. Mycol.">
        <title>101 Dothideomycetes genomes: a test case for predicting lifestyles and emergence of pathogens.</title>
        <authorList>
            <person name="Haridas S."/>
            <person name="Albert R."/>
            <person name="Binder M."/>
            <person name="Bloem J."/>
            <person name="Labutti K."/>
            <person name="Salamov A."/>
            <person name="Andreopoulos B."/>
            <person name="Baker S."/>
            <person name="Barry K."/>
            <person name="Bills G."/>
            <person name="Bluhm B."/>
            <person name="Cannon C."/>
            <person name="Castanera R."/>
            <person name="Culley D."/>
            <person name="Daum C."/>
            <person name="Ezra D."/>
            <person name="Gonzalez J."/>
            <person name="Henrissat B."/>
            <person name="Kuo A."/>
            <person name="Liang C."/>
            <person name="Lipzen A."/>
            <person name="Lutzoni F."/>
            <person name="Magnuson J."/>
            <person name="Mondo S."/>
            <person name="Nolan M."/>
            <person name="Ohm R."/>
            <person name="Pangilinan J."/>
            <person name="Park H.-J."/>
            <person name="Ramirez L."/>
            <person name="Alfaro M."/>
            <person name="Sun H."/>
            <person name="Tritt A."/>
            <person name="Yoshinaga Y."/>
            <person name="Zwiers L.-H."/>
            <person name="Turgeon B."/>
            <person name="Goodwin S."/>
            <person name="Spatafora J."/>
            <person name="Crous P."/>
            <person name="Grigoriev I."/>
        </authorList>
    </citation>
    <scope>NUCLEOTIDE SEQUENCE</scope>
    <source>
        <strain evidence="2">CBS 122367</strain>
    </source>
</reference>
<feature type="region of interest" description="Disordered" evidence="1">
    <location>
        <begin position="121"/>
        <end position="141"/>
    </location>
</feature>
<organism evidence="2 3">
    <name type="scientific">Lentithecium fluviatile CBS 122367</name>
    <dbReference type="NCBI Taxonomy" id="1168545"/>
    <lineage>
        <taxon>Eukaryota</taxon>
        <taxon>Fungi</taxon>
        <taxon>Dikarya</taxon>
        <taxon>Ascomycota</taxon>
        <taxon>Pezizomycotina</taxon>
        <taxon>Dothideomycetes</taxon>
        <taxon>Pleosporomycetidae</taxon>
        <taxon>Pleosporales</taxon>
        <taxon>Massarineae</taxon>
        <taxon>Lentitheciaceae</taxon>
        <taxon>Lentithecium</taxon>
    </lineage>
</organism>
<dbReference type="AlphaFoldDB" id="A0A6G1J059"/>
<accession>A0A6G1J059</accession>
<proteinExistence type="predicted"/>
<protein>
    <submittedName>
        <fullName evidence="2">Uncharacterized protein</fullName>
    </submittedName>
</protein>
<keyword evidence="3" id="KW-1185">Reference proteome</keyword>
<dbReference type="EMBL" id="MU005583">
    <property type="protein sequence ID" value="KAF2683603.1"/>
    <property type="molecule type" value="Genomic_DNA"/>
</dbReference>